<feature type="signal peptide" evidence="3">
    <location>
        <begin position="1"/>
        <end position="20"/>
    </location>
</feature>
<evidence type="ECO:0000313" key="5">
    <source>
        <dbReference type="Proteomes" id="UP001160301"/>
    </source>
</evidence>
<evidence type="ECO:0000256" key="3">
    <source>
        <dbReference type="SAM" id="SignalP"/>
    </source>
</evidence>
<feature type="compositionally biased region" description="Basic and acidic residues" evidence="1">
    <location>
        <begin position="150"/>
        <end position="168"/>
    </location>
</feature>
<feature type="chain" id="PRO_5046312540" evidence="3">
    <location>
        <begin position="21"/>
        <end position="279"/>
    </location>
</feature>
<gene>
    <name evidence="4" type="ORF">QHF89_05070</name>
</gene>
<keyword evidence="5" id="KW-1185">Reference proteome</keyword>
<proteinExistence type="predicted"/>
<evidence type="ECO:0000313" key="4">
    <source>
        <dbReference type="EMBL" id="MDI1428850.1"/>
    </source>
</evidence>
<protein>
    <submittedName>
        <fullName evidence="4">Uncharacterized protein</fullName>
    </submittedName>
</protein>
<evidence type="ECO:0000256" key="2">
    <source>
        <dbReference type="SAM" id="Phobius"/>
    </source>
</evidence>
<name>A0ABT6NKK6_9BACT</name>
<dbReference type="EMBL" id="JARZHI010000003">
    <property type="protein sequence ID" value="MDI1428850.1"/>
    <property type="molecule type" value="Genomic_DNA"/>
</dbReference>
<feature type="transmembrane region" description="Helical" evidence="2">
    <location>
        <begin position="228"/>
        <end position="247"/>
    </location>
</feature>
<organism evidence="4 5">
    <name type="scientific">Polyangium sorediatum</name>
    <dbReference type="NCBI Taxonomy" id="889274"/>
    <lineage>
        <taxon>Bacteria</taxon>
        <taxon>Pseudomonadati</taxon>
        <taxon>Myxococcota</taxon>
        <taxon>Polyangia</taxon>
        <taxon>Polyangiales</taxon>
        <taxon>Polyangiaceae</taxon>
        <taxon>Polyangium</taxon>
    </lineage>
</organism>
<keyword evidence="3" id="KW-0732">Signal</keyword>
<comment type="caution">
    <text evidence="4">The sequence shown here is derived from an EMBL/GenBank/DDBJ whole genome shotgun (WGS) entry which is preliminary data.</text>
</comment>
<keyword evidence="2" id="KW-0812">Transmembrane</keyword>
<feature type="region of interest" description="Disordered" evidence="1">
    <location>
        <begin position="150"/>
        <end position="170"/>
    </location>
</feature>
<dbReference type="Proteomes" id="UP001160301">
    <property type="component" value="Unassembled WGS sequence"/>
</dbReference>
<accession>A0ABT6NKK6</accession>
<keyword evidence="2" id="KW-0472">Membrane</keyword>
<sequence length="279" mass="29346">MKTRALVFFAAATIPLAAPASATTKKECVASYEQTQSLRKEGKLAQAREAALVCSDNTCPRVVRGDCAEWLAEIEKSLPTVVLVARDDKGDETADVRVFEGDKLVRDRLDGKAMPMDPGEHVLRFERDGAEPVTRKVIVHEGDKLVRIEASFKKEPKAPEPSPEDEKGSGVPIAPIVIGGVGLLGLGAAGVIGLLALSAKSDLEASCAPRCTDAAVDPVRTKLLAADITAGASLALLGAAAVVYFVSKPKPTDEQKSAMPRLEFAPTIGGGFVGLRGTF</sequence>
<feature type="transmembrane region" description="Helical" evidence="2">
    <location>
        <begin position="173"/>
        <end position="197"/>
    </location>
</feature>
<dbReference type="RefSeq" id="WP_136967240.1">
    <property type="nucleotide sequence ID" value="NZ_JARZHI010000003.1"/>
</dbReference>
<reference evidence="4 5" key="1">
    <citation type="submission" date="2023-04" db="EMBL/GenBank/DDBJ databases">
        <title>The genome sequence of Polyangium sorediatum DSM14670.</title>
        <authorList>
            <person name="Zhang X."/>
        </authorList>
    </citation>
    <scope>NUCLEOTIDE SEQUENCE [LARGE SCALE GENOMIC DNA]</scope>
    <source>
        <strain evidence="4 5">DSM 14670</strain>
    </source>
</reference>
<keyword evidence="2" id="KW-1133">Transmembrane helix</keyword>
<evidence type="ECO:0000256" key="1">
    <source>
        <dbReference type="SAM" id="MobiDB-lite"/>
    </source>
</evidence>